<name>A0A8T6QGB1_ECOLX</name>
<evidence type="ECO:0000313" key="1">
    <source>
        <dbReference type="EMBL" id="NEN73934.1"/>
    </source>
</evidence>
<dbReference type="Proteomes" id="UP000471360">
    <property type="component" value="Unassembled WGS sequence"/>
</dbReference>
<protein>
    <submittedName>
        <fullName evidence="1">Uncharacterized protein</fullName>
    </submittedName>
</protein>
<proteinExistence type="predicted"/>
<sequence>MDVKADIIAWLLKQQDWFQELAERLLQQDDLTDTDLQQVIALLKTTPMAEQKRHTIPSQ</sequence>
<comment type="caution">
    <text evidence="1">The sequence shown here is derived from an EMBL/GenBank/DDBJ whole genome shotgun (WGS) entry which is preliminary data.</text>
</comment>
<gene>
    <name evidence="1" type="ORF">G3W53_28755</name>
</gene>
<dbReference type="AlphaFoldDB" id="A0A8T6QGB1"/>
<feature type="non-terminal residue" evidence="1">
    <location>
        <position position="59"/>
    </location>
</feature>
<organism evidence="1 2">
    <name type="scientific">Escherichia coli</name>
    <dbReference type="NCBI Taxonomy" id="562"/>
    <lineage>
        <taxon>Bacteria</taxon>
        <taxon>Pseudomonadati</taxon>
        <taxon>Pseudomonadota</taxon>
        <taxon>Gammaproteobacteria</taxon>
        <taxon>Enterobacterales</taxon>
        <taxon>Enterobacteriaceae</taxon>
        <taxon>Escherichia</taxon>
    </lineage>
</organism>
<evidence type="ECO:0000313" key="2">
    <source>
        <dbReference type="Proteomes" id="UP000471360"/>
    </source>
</evidence>
<accession>A0A8T6QGB1</accession>
<dbReference type="EMBL" id="JAAGYP010000380">
    <property type="protein sequence ID" value="NEN73934.1"/>
    <property type="molecule type" value="Genomic_DNA"/>
</dbReference>
<reference evidence="1 2" key="1">
    <citation type="submission" date="2020-02" db="EMBL/GenBank/DDBJ databases">
        <authorList>
            <person name="Subbiah M."/>
            <person name="Call D."/>
        </authorList>
    </citation>
    <scope>NUCLEOTIDE SEQUENCE [LARGE SCALE GENOMIC DNA]</scope>
    <source>
        <strain evidence="1 2">8375wB1</strain>
    </source>
</reference>